<proteinExistence type="predicted"/>
<organism evidence="3 4">
    <name type="scientific">Neoroseomonas eburnea</name>
    <dbReference type="NCBI Taxonomy" id="1346889"/>
    <lineage>
        <taxon>Bacteria</taxon>
        <taxon>Pseudomonadati</taxon>
        <taxon>Pseudomonadota</taxon>
        <taxon>Alphaproteobacteria</taxon>
        <taxon>Acetobacterales</taxon>
        <taxon>Acetobacteraceae</taxon>
        <taxon>Neoroseomonas</taxon>
    </lineage>
</organism>
<comment type="caution">
    <text evidence="3">The sequence shown here is derived from an EMBL/GenBank/DDBJ whole genome shotgun (WGS) entry which is preliminary data.</text>
</comment>
<dbReference type="Pfam" id="PF04909">
    <property type="entry name" value="Amidohydro_2"/>
    <property type="match status" value="1"/>
</dbReference>
<dbReference type="SUPFAM" id="SSF51556">
    <property type="entry name" value="Metallo-dependent hydrolases"/>
    <property type="match status" value="1"/>
</dbReference>
<evidence type="ECO:0000313" key="3">
    <source>
        <dbReference type="EMBL" id="MBR0679862.1"/>
    </source>
</evidence>
<dbReference type="RefSeq" id="WP_211845216.1">
    <property type="nucleotide sequence ID" value="NZ_JAAEDL010000003.1"/>
</dbReference>
<evidence type="ECO:0000313" key="4">
    <source>
        <dbReference type="Proteomes" id="UP001138709"/>
    </source>
</evidence>
<dbReference type="InterPro" id="IPR032465">
    <property type="entry name" value="ACMSD"/>
</dbReference>
<name>A0A9X9X826_9PROT</name>
<dbReference type="Proteomes" id="UP001138709">
    <property type="component" value="Unassembled WGS sequence"/>
</dbReference>
<accession>A0A9X9X826</accession>
<dbReference type="InterPro" id="IPR032466">
    <property type="entry name" value="Metal_Hydrolase"/>
</dbReference>
<dbReference type="Gene3D" id="3.20.20.140">
    <property type="entry name" value="Metal-dependent hydrolases"/>
    <property type="match status" value="1"/>
</dbReference>
<reference evidence="3" key="1">
    <citation type="submission" date="2020-01" db="EMBL/GenBank/DDBJ databases">
        <authorList>
            <person name="Rat A."/>
        </authorList>
    </citation>
    <scope>NUCLEOTIDE SEQUENCE</scope>
    <source>
        <strain evidence="3">LMG 31228</strain>
    </source>
</reference>
<feature type="domain" description="Amidohydrolase-related" evidence="2">
    <location>
        <begin position="47"/>
        <end position="295"/>
    </location>
</feature>
<gene>
    <name evidence="3" type="ORF">GXW74_05140</name>
</gene>
<dbReference type="AlphaFoldDB" id="A0A9X9X826"/>
<keyword evidence="1" id="KW-0456">Lyase</keyword>
<dbReference type="PANTHER" id="PTHR21240:SF30">
    <property type="entry name" value="AMIDOHYDROLASE-RELATED DOMAIN-CONTAINING PROTEIN-RELATED"/>
    <property type="match status" value="1"/>
</dbReference>
<keyword evidence="4" id="KW-1185">Reference proteome</keyword>
<dbReference type="InterPro" id="IPR006680">
    <property type="entry name" value="Amidohydro-rel"/>
</dbReference>
<dbReference type="GO" id="GO:0019748">
    <property type="term" value="P:secondary metabolic process"/>
    <property type="evidence" value="ECO:0007669"/>
    <property type="project" value="TreeGrafter"/>
</dbReference>
<dbReference type="EMBL" id="JAAEDL010000003">
    <property type="protein sequence ID" value="MBR0679862.1"/>
    <property type="molecule type" value="Genomic_DNA"/>
</dbReference>
<reference evidence="3" key="2">
    <citation type="journal article" date="2021" name="Syst. Appl. Microbiol.">
        <title>Roseomonas hellenica sp. nov., isolated from roots of wild-growing Alkanna tinctoria.</title>
        <authorList>
            <person name="Rat A."/>
            <person name="Naranjo H.D."/>
            <person name="Lebbe L."/>
            <person name="Cnockaert M."/>
            <person name="Krigas N."/>
            <person name="Grigoriadou K."/>
            <person name="Maloupa E."/>
            <person name="Willems A."/>
        </authorList>
    </citation>
    <scope>NUCLEOTIDE SEQUENCE</scope>
    <source>
        <strain evidence="3">LMG 31228</strain>
    </source>
</reference>
<dbReference type="GO" id="GO:0016787">
    <property type="term" value="F:hydrolase activity"/>
    <property type="evidence" value="ECO:0007669"/>
    <property type="project" value="InterPro"/>
</dbReference>
<dbReference type="GO" id="GO:0005829">
    <property type="term" value="C:cytosol"/>
    <property type="evidence" value="ECO:0007669"/>
    <property type="project" value="TreeGrafter"/>
</dbReference>
<evidence type="ECO:0000259" key="2">
    <source>
        <dbReference type="Pfam" id="PF04909"/>
    </source>
</evidence>
<protein>
    <submittedName>
        <fullName evidence="3">Amidohydrolase</fullName>
    </submittedName>
</protein>
<dbReference type="PANTHER" id="PTHR21240">
    <property type="entry name" value="2-AMINO-3-CARBOXYLMUCONATE-6-SEMIALDEHYDE DECARBOXYLASE"/>
    <property type="match status" value="1"/>
</dbReference>
<dbReference type="GO" id="GO:0016831">
    <property type="term" value="F:carboxy-lyase activity"/>
    <property type="evidence" value="ECO:0007669"/>
    <property type="project" value="InterPro"/>
</dbReference>
<evidence type="ECO:0000256" key="1">
    <source>
        <dbReference type="ARBA" id="ARBA00023239"/>
    </source>
</evidence>
<sequence>MPPVSREVHDALIRQLSDFGEERLAAMDSAGVRISVLSISGPGVQIERDTATAIRLAAGANDMLAREVARRPDRYAGFAHLAMQQPRAAADELERCVRQLGFRGAMVNHHTNGLYLDDPRYDVFWERLQALDVPLYLHPDDGFVTPHVLQGAPELTKATWEWTTETSTHALRLIVSGVFDRFPRAQVILGHMGETLPYVLWRLDSRYALTATDRRVRRKPSDDIRGNFRVTTSGQRSEVPLKAALAAMGPERVMFSIDYPYESSEVAGQFIATADIAEDVRGRVGGGNARALLRLTA</sequence>